<evidence type="ECO:0000256" key="1">
    <source>
        <dbReference type="ARBA" id="ARBA00007150"/>
    </source>
</evidence>
<name>A0A8J3CN71_9PROT</name>
<evidence type="ECO:0000256" key="4">
    <source>
        <dbReference type="ARBA" id="ARBA00022692"/>
    </source>
</evidence>
<reference evidence="8" key="2">
    <citation type="submission" date="2020-09" db="EMBL/GenBank/DDBJ databases">
        <authorList>
            <person name="Sun Q."/>
            <person name="Kim S."/>
        </authorList>
    </citation>
    <scope>NUCLEOTIDE SEQUENCE</scope>
    <source>
        <strain evidence="8">KCTC 32513</strain>
    </source>
</reference>
<dbReference type="RefSeq" id="WP_189494353.1">
    <property type="nucleotide sequence ID" value="NZ_BMZH01000001.1"/>
</dbReference>
<evidence type="ECO:0000256" key="2">
    <source>
        <dbReference type="ARBA" id="ARBA00022475"/>
    </source>
</evidence>
<feature type="transmembrane region" description="Helical" evidence="7">
    <location>
        <begin position="227"/>
        <end position="243"/>
    </location>
</feature>
<keyword evidence="6 7" id="KW-0472">Membrane</keyword>
<dbReference type="InterPro" id="IPR001640">
    <property type="entry name" value="Lgt"/>
</dbReference>
<feature type="transmembrane region" description="Helical" evidence="7">
    <location>
        <begin position="263"/>
        <end position="281"/>
    </location>
</feature>
<dbReference type="PANTHER" id="PTHR30589">
    <property type="entry name" value="PROLIPOPROTEIN DIACYLGLYCERYL TRANSFERASE"/>
    <property type="match status" value="1"/>
</dbReference>
<keyword evidence="9" id="KW-1185">Reference proteome</keyword>
<comment type="pathway">
    <text evidence="7">Protein modification; lipoprotein biosynthesis (diacylglyceryl transfer).</text>
</comment>
<feature type="transmembrane region" description="Helical" evidence="7">
    <location>
        <begin position="29"/>
        <end position="47"/>
    </location>
</feature>
<dbReference type="UniPathway" id="UPA00664"/>
<protein>
    <recommendedName>
        <fullName evidence="7">Phosphatidylglycerol--prolipoprotein diacylglyceryl transferase</fullName>
        <ecNumber evidence="7">2.5.1.145</ecNumber>
    </recommendedName>
</protein>
<dbReference type="Pfam" id="PF01790">
    <property type="entry name" value="LGT"/>
    <property type="match status" value="1"/>
</dbReference>
<evidence type="ECO:0000256" key="6">
    <source>
        <dbReference type="ARBA" id="ARBA00023136"/>
    </source>
</evidence>
<dbReference type="PANTHER" id="PTHR30589:SF0">
    <property type="entry name" value="PHOSPHATIDYLGLYCEROL--PROLIPOPROTEIN DIACYLGLYCERYL TRANSFERASE"/>
    <property type="match status" value="1"/>
</dbReference>
<evidence type="ECO:0000256" key="5">
    <source>
        <dbReference type="ARBA" id="ARBA00022989"/>
    </source>
</evidence>
<dbReference type="EC" id="2.5.1.145" evidence="7"/>
<evidence type="ECO:0000313" key="8">
    <source>
        <dbReference type="EMBL" id="GHA82100.1"/>
    </source>
</evidence>
<evidence type="ECO:0000256" key="3">
    <source>
        <dbReference type="ARBA" id="ARBA00022679"/>
    </source>
</evidence>
<evidence type="ECO:0000256" key="7">
    <source>
        <dbReference type="HAMAP-Rule" id="MF_01147"/>
    </source>
</evidence>
<keyword evidence="2 7" id="KW-1003">Cell membrane</keyword>
<dbReference type="Proteomes" id="UP000634004">
    <property type="component" value="Unassembled WGS sequence"/>
</dbReference>
<proteinExistence type="inferred from homology"/>
<dbReference type="GO" id="GO:0008961">
    <property type="term" value="F:phosphatidylglycerol-prolipoprotein diacylglyceryl transferase activity"/>
    <property type="evidence" value="ECO:0007669"/>
    <property type="project" value="UniProtKB-UniRule"/>
</dbReference>
<comment type="catalytic activity">
    <reaction evidence="7">
        <text>L-cysteinyl-[prolipoprotein] + a 1,2-diacyl-sn-glycero-3-phospho-(1'-sn-glycerol) = an S-1,2-diacyl-sn-glyceryl-L-cysteinyl-[prolipoprotein] + sn-glycerol 1-phosphate + H(+)</text>
        <dbReference type="Rhea" id="RHEA:56712"/>
        <dbReference type="Rhea" id="RHEA-COMP:14679"/>
        <dbReference type="Rhea" id="RHEA-COMP:14680"/>
        <dbReference type="ChEBI" id="CHEBI:15378"/>
        <dbReference type="ChEBI" id="CHEBI:29950"/>
        <dbReference type="ChEBI" id="CHEBI:57685"/>
        <dbReference type="ChEBI" id="CHEBI:64716"/>
        <dbReference type="ChEBI" id="CHEBI:140658"/>
        <dbReference type="EC" id="2.5.1.145"/>
    </reaction>
</comment>
<dbReference type="GO" id="GO:0042158">
    <property type="term" value="P:lipoprotein biosynthetic process"/>
    <property type="evidence" value="ECO:0007669"/>
    <property type="project" value="UniProtKB-UniRule"/>
</dbReference>
<dbReference type="EMBL" id="BMZH01000001">
    <property type="protein sequence ID" value="GHA82100.1"/>
    <property type="molecule type" value="Genomic_DNA"/>
</dbReference>
<reference evidence="8" key="1">
    <citation type="journal article" date="2014" name="Int. J. Syst. Evol. Microbiol.">
        <title>Complete genome sequence of Corynebacterium casei LMG S-19264T (=DSM 44701T), isolated from a smear-ripened cheese.</title>
        <authorList>
            <consortium name="US DOE Joint Genome Institute (JGI-PGF)"/>
            <person name="Walter F."/>
            <person name="Albersmeier A."/>
            <person name="Kalinowski J."/>
            <person name="Ruckert C."/>
        </authorList>
    </citation>
    <scope>NUCLEOTIDE SEQUENCE</scope>
    <source>
        <strain evidence="8">KCTC 32513</strain>
    </source>
</reference>
<feature type="transmembrane region" description="Helical" evidence="7">
    <location>
        <begin position="119"/>
        <end position="137"/>
    </location>
</feature>
<accession>A0A8J3CN71</accession>
<comment type="similarity">
    <text evidence="1 7">Belongs to the Lgt family.</text>
</comment>
<feature type="binding site" evidence="7">
    <location>
        <position position="162"/>
    </location>
    <ligand>
        <name>a 1,2-diacyl-sn-glycero-3-phospho-(1'-sn-glycerol)</name>
        <dbReference type="ChEBI" id="CHEBI:64716"/>
    </ligand>
</feature>
<keyword evidence="3 7" id="KW-0808">Transferase</keyword>
<sequence length="310" mass="33987">MISFIDLISAIIFPTWISEDAFSIGPLTVKWYGIAYVVGLFGAYLYAARVAEVKKYWLASGPTRGSLIVPTRDDLSDLMFYAFIGIFVGGRLGWVILYSTDMLWTAPQDIVLGIRGGGMSFHGGFLGVCAAIGYTAWRKKTSYMRIADFAAIGAPIGLGLVRITNFMNQELYGRPTEVAWGVIFQKAPDSLPRHPSQLYEAFLEGFILWLILRILTTRFKAMSKPGLVTGAFVLGYGLFRFGVEFVRTPDANIAQFGLLTRGMAYSLPMVIIGLIVVVWAARRAAVDPAYAGTADVADRASVTDDVSKKT</sequence>
<keyword evidence="4 7" id="KW-0812">Transmembrane</keyword>
<dbReference type="HAMAP" id="MF_01147">
    <property type="entry name" value="Lgt"/>
    <property type="match status" value="1"/>
</dbReference>
<comment type="subcellular location">
    <subcellularLocation>
        <location evidence="7">Cell membrane</location>
        <topology evidence="7">Multi-pass membrane protein</topology>
    </subcellularLocation>
</comment>
<keyword evidence="5 7" id="KW-1133">Transmembrane helix</keyword>
<dbReference type="GO" id="GO:0005886">
    <property type="term" value="C:plasma membrane"/>
    <property type="evidence" value="ECO:0007669"/>
    <property type="project" value="UniProtKB-SubCell"/>
</dbReference>
<gene>
    <name evidence="7 8" type="primary">lgt</name>
    <name evidence="8" type="ORF">GCM10009069_01510</name>
</gene>
<comment type="function">
    <text evidence="7">Catalyzes the transfer of the diacylglyceryl group from phosphatidylglycerol to the sulfhydryl group of the N-terminal cysteine of a prolipoprotein, the first step in the formation of mature lipoproteins.</text>
</comment>
<evidence type="ECO:0000313" key="9">
    <source>
        <dbReference type="Proteomes" id="UP000634004"/>
    </source>
</evidence>
<organism evidence="8 9">
    <name type="scientific">Algimonas arctica</name>
    <dbReference type="NCBI Taxonomy" id="1479486"/>
    <lineage>
        <taxon>Bacteria</taxon>
        <taxon>Pseudomonadati</taxon>
        <taxon>Pseudomonadota</taxon>
        <taxon>Alphaproteobacteria</taxon>
        <taxon>Maricaulales</taxon>
        <taxon>Robiginitomaculaceae</taxon>
        <taxon>Algimonas</taxon>
    </lineage>
</organism>
<comment type="caution">
    <text evidence="8">The sequence shown here is derived from an EMBL/GenBank/DDBJ whole genome shotgun (WGS) entry which is preliminary data.</text>
</comment>
<feature type="transmembrane region" description="Helical" evidence="7">
    <location>
        <begin position="78"/>
        <end position="99"/>
    </location>
</feature>
<dbReference type="NCBIfam" id="TIGR00544">
    <property type="entry name" value="lgt"/>
    <property type="match status" value="1"/>
</dbReference>
<dbReference type="AlphaFoldDB" id="A0A8J3CN71"/>